<evidence type="ECO:0000256" key="5">
    <source>
        <dbReference type="ARBA" id="ARBA00023136"/>
    </source>
</evidence>
<dbReference type="NCBIfam" id="NF037979">
    <property type="entry name" value="Na_transp"/>
    <property type="match status" value="1"/>
</dbReference>
<name>A0A2A4X4V3_UNCAE</name>
<feature type="transmembrane region" description="Helical" evidence="7">
    <location>
        <begin position="83"/>
        <end position="108"/>
    </location>
</feature>
<dbReference type="InterPro" id="IPR000175">
    <property type="entry name" value="Na/ntran_symport"/>
</dbReference>
<feature type="transmembrane region" description="Helical" evidence="7">
    <location>
        <begin position="9"/>
        <end position="26"/>
    </location>
</feature>
<sequence>MREHWSSKFGFLFASVGSAVGLGLLWKFPYTVGQNGGGFFLLAYVLFLILLGIPVFIGEVILGRSSQKSAICAFTEFNKERDFWKLGAYFGVMSSFLIMSYYSVIAGYGMSYVLMSLMGNYAALGAGTESAVSSAYANLSGSAGISLFWHVAFSLITLSIVAAGIRKGVEFWAKIMTKMLLVILIFFAIYALFLPGWGQAFHFIFSPKANAFSFSSLMEALGLAFFTMSLGQGIMISYGSYMGKKESIVGLSFIVGISVLVVAILASMMIFPVVFSFDISPASGPSLIFETMPYLFSKLPGATLFASLFFILFVFTALTSAIPLVEVVASNLMEVASITRKKAAWIAGGSCMVFGIPSALAGSGVLFSSWQAIYGMNFLKTIDHLVTVWLIPLSALITALFIGWGVSRERVREEFVMNKPFLAGLFQVWIRFMRWVVPVVIIVLILQNSGVVNFEYWLNKI</sequence>
<keyword evidence="5 7" id="KW-0472">Membrane</keyword>
<evidence type="ECO:0000256" key="1">
    <source>
        <dbReference type="ARBA" id="ARBA00004141"/>
    </source>
</evidence>
<feature type="transmembrane region" description="Helical" evidence="7">
    <location>
        <begin position="38"/>
        <end position="62"/>
    </location>
</feature>
<evidence type="ECO:0000256" key="3">
    <source>
        <dbReference type="ARBA" id="ARBA00022692"/>
    </source>
</evidence>
<keyword evidence="6" id="KW-0769">Symport</keyword>
<dbReference type="PROSITE" id="PS50267">
    <property type="entry name" value="NA_NEUROTRAN_SYMP_3"/>
    <property type="match status" value="1"/>
</dbReference>
<feature type="transmembrane region" description="Helical" evidence="7">
    <location>
        <begin position="177"/>
        <end position="197"/>
    </location>
</feature>
<dbReference type="PRINTS" id="PR00176">
    <property type="entry name" value="NANEUSMPORT"/>
</dbReference>
<organism evidence="8 9">
    <name type="scientific">Aerophobetes bacterium</name>
    <dbReference type="NCBI Taxonomy" id="2030807"/>
    <lineage>
        <taxon>Bacteria</taxon>
        <taxon>Candidatus Aerophobota</taxon>
    </lineage>
</organism>
<evidence type="ECO:0000313" key="8">
    <source>
        <dbReference type="EMBL" id="PCI77544.1"/>
    </source>
</evidence>
<feature type="transmembrane region" description="Helical" evidence="7">
    <location>
        <begin position="302"/>
        <end position="322"/>
    </location>
</feature>
<evidence type="ECO:0000256" key="7">
    <source>
        <dbReference type="SAM" id="Phobius"/>
    </source>
</evidence>
<proteinExistence type="inferred from homology"/>
<feature type="transmembrane region" description="Helical" evidence="7">
    <location>
        <begin position="217"/>
        <end position="236"/>
    </location>
</feature>
<dbReference type="Pfam" id="PF00209">
    <property type="entry name" value="SNF"/>
    <property type="match status" value="2"/>
</dbReference>
<gene>
    <name evidence="8" type="ORF">COB21_02860</name>
</gene>
<accession>A0A2A4X4V3</accession>
<keyword evidence="2 6" id="KW-0813">Transport</keyword>
<protein>
    <recommendedName>
        <fullName evidence="6">Transporter</fullName>
    </recommendedName>
</protein>
<dbReference type="Proteomes" id="UP000218775">
    <property type="component" value="Unassembled WGS sequence"/>
</dbReference>
<dbReference type="SUPFAM" id="SSF161070">
    <property type="entry name" value="SNF-like"/>
    <property type="match status" value="1"/>
</dbReference>
<dbReference type="GO" id="GO:0016020">
    <property type="term" value="C:membrane"/>
    <property type="evidence" value="ECO:0007669"/>
    <property type="project" value="UniProtKB-SubCell"/>
</dbReference>
<evidence type="ECO:0000313" key="9">
    <source>
        <dbReference type="Proteomes" id="UP000218775"/>
    </source>
</evidence>
<comment type="subcellular location">
    <subcellularLocation>
        <location evidence="1">Membrane</location>
        <topology evidence="1">Multi-pass membrane protein</topology>
    </subcellularLocation>
</comment>
<dbReference type="PANTHER" id="PTHR42948:SF1">
    <property type="entry name" value="TRANSPORTER"/>
    <property type="match status" value="1"/>
</dbReference>
<keyword evidence="3 6" id="KW-0812">Transmembrane</keyword>
<dbReference type="PROSITE" id="PS00610">
    <property type="entry name" value="NA_NEUROTRAN_SYMP_1"/>
    <property type="match status" value="1"/>
</dbReference>
<dbReference type="AlphaFoldDB" id="A0A2A4X4V3"/>
<reference evidence="9" key="1">
    <citation type="submission" date="2017-08" db="EMBL/GenBank/DDBJ databases">
        <title>A dynamic microbial community with high functional redundancy inhabits the cold, oxic subseafloor aquifer.</title>
        <authorList>
            <person name="Tully B.J."/>
            <person name="Wheat C.G."/>
            <person name="Glazer B.T."/>
            <person name="Huber J.A."/>
        </authorList>
    </citation>
    <scope>NUCLEOTIDE SEQUENCE [LARGE SCALE GENOMIC DNA]</scope>
</reference>
<comment type="similarity">
    <text evidence="6">Belongs to the sodium:neurotransmitter symporter (SNF) (TC 2.A.22) family.</text>
</comment>
<keyword evidence="4 7" id="KW-1133">Transmembrane helix</keyword>
<feature type="transmembrane region" description="Helical" evidence="7">
    <location>
        <begin position="147"/>
        <end position="165"/>
    </location>
</feature>
<feature type="transmembrane region" description="Helical" evidence="7">
    <location>
        <begin position="248"/>
        <end position="275"/>
    </location>
</feature>
<dbReference type="GO" id="GO:0015293">
    <property type="term" value="F:symporter activity"/>
    <property type="evidence" value="ECO:0007669"/>
    <property type="project" value="UniProtKB-KW"/>
</dbReference>
<dbReference type="PANTHER" id="PTHR42948">
    <property type="entry name" value="TRANSPORTER"/>
    <property type="match status" value="1"/>
</dbReference>
<dbReference type="CDD" id="cd10336">
    <property type="entry name" value="SLC6sbd_Tyt1-Like"/>
    <property type="match status" value="1"/>
</dbReference>
<evidence type="ECO:0000256" key="4">
    <source>
        <dbReference type="ARBA" id="ARBA00022989"/>
    </source>
</evidence>
<dbReference type="EMBL" id="NVUK01000015">
    <property type="protein sequence ID" value="PCI77544.1"/>
    <property type="molecule type" value="Genomic_DNA"/>
</dbReference>
<feature type="transmembrane region" description="Helical" evidence="7">
    <location>
        <begin position="387"/>
        <end position="407"/>
    </location>
</feature>
<evidence type="ECO:0000256" key="2">
    <source>
        <dbReference type="ARBA" id="ARBA00022448"/>
    </source>
</evidence>
<dbReference type="InterPro" id="IPR037272">
    <property type="entry name" value="SNS_sf"/>
</dbReference>
<comment type="caution">
    <text evidence="8">The sequence shown here is derived from an EMBL/GenBank/DDBJ whole genome shotgun (WGS) entry which is preliminary data.</text>
</comment>
<dbReference type="InterPro" id="IPR047218">
    <property type="entry name" value="YocR/YhdH-like"/>
</dbReference>
<feature type="transmembrane region" description="Helical" evidence="7">
    <location>
        <begin position="343"/>
        <end position="367"/>
    </location>
</feature>
<evidence type="ECO:0000256" key="6">
    <source>
        <dbReference type="RuleBase" id="RU003732"/>
    </source>
</evidence>
<feature type="transmembrane region" description="Helical" evidence="7">
    <location>
        <begin position="428"/>
        <end position="447"/>
    </location>
</feature>